<evidence type="ECO:0000313" key="2">
    <source>
        <dbReference type="EMBL" id="GCE22257.1"/>
    </source>
</evidence>
<feature type="domain" description="Serine aminopeptidase S33" evidence="1">
    <location>
        <begin position="53"/>
        <end position="169"/>
    </location>
</feature>
<keyword evidence="2" id="KW-0378">Hydrolase</keyword>
<dbReference type="Gene3D" id="3.40.50.1820">
    <property type="entry name" value="alpha/beta hydrolase"/>
    <property type="match status" value="1"/>
</dbReference>
<dbReference type="GO" id="GO:0016787">
    <property type="term" value="F:hydrolase activity"/>
    <property type="evidence" value="ECO:0007669"/>
    <property type="project" value="UniProtKB-KW"/>
</dbReference>
<name>A0A402AT30_9CHLR</name>
<sequence length="283" mass="30694">MRVVFVAPLPVTQTPAAFNLAFRDVTFPSREDHLKIRGWFIPGVLADGHLTTERTLILVHGLHSNRASPLLLGLSADLARRGFAILDIDLRGHGQSAPAPLSMGYFEQRDVLGAVDFLHSGSLPYPELGRPRFIGGWGDSMGGATMLLAAAHEPALRAIVTDSAFAAIVPLLKESNVPSLFLPGVLESIRALYGINYDTVRPVDVVAEIAPRPILFIQGTADTVVPPDNMHELASAAMDTRHADVYTWLVSGANHIESFQRMGTVYVDRVAKFFTAGLVPVQR</sequence>
<dbReference type="PANTHER" id="PTHR43358">
    <property type="entry name" value="ALPHA/BETA-HYDROLASE"/>
    <property type="match status" value="1"/>
</dbReference>
<organism evidence="2 3">
    <name type="scientific">Dictyobacter kobayashii</name>
    <dbReference type="NCBI Taxonomy" id="2014872"/>
    <lineage>
        <taxon>Bacteria</taxon>
        <taxon>Bacillati</taxon>
        <taxon>Chloroflexota</taxon>
        <taxon>Ktedonobacteria</taxon>
        <taxon>Ktedonobacterales</taxon>
        <taxon>Dictyobacteraceae</taxon>
        <taxon>Dictyobacter</taxon>
    </lineage>
</organism>
<comment type="caution">
    <text evidence="2">The sequence shown here is derived from an EMBL/GenBank/DDBJ whole genome shotgun (WGS) entry which is preliminary data.</text>
</comment>
<evidence type="ECO:0000313" key="3">
    <source>
        <dbReference type="Proteomes" id="UP000287188"/>
    </source>
</evidence>
<dbReference type="InterPro" id="IPR052920">
    <property type="entry name" value="DNA-binding_regulatory"/>
</dbReference>
<dbReference type="PANTHER" id="PTHR43358:SF4">
    <property type="entry name" value="ALPHA_BETA HYDROLASE FOLD-1 DOMAIN-CONTAINING PROTEIN"/>
    <property type="match status" value="1"/>
</dbReference>
<gene>
    <name evidence="2" type="primary">yfhR</name>
    <name evidence="2" type="ORF">KDK_60570</name>
</gene>
<dbReference type="EMBL" id="BIFS01000002">
    <property type="protein sequence ID" value="GCE22257.1"/>
    <property type="molecule type" value="Genomic_DNA"/>
</dbReference>
<dbReference type="Proteomes" id="UP000287188">
    <property type="component" value="Unassembled WGS sequence"/>
</dbReference>
<dbReference type="InterPro" id="IPR029058">
    <property type="entry name" value="AB_hydrolase_fold"/>
</dbReference>
<proteinExistence type="predicted"/>
<dbReference type="AlphaFoldDB" id="A0A402AT30"/>
<evidence type="ECO:0000259" key="1">
    <source>
        <dbReference type="Pfam" id="PF12146"/>
    </source>
</evidence>
<accession>A0A402AT30</accession>
<reference evidence="3" key="1">
    <citation type="submission" date="2018-12" db="EMBL/GenBank/DDBJ databases">
        <title>Tengunoibacter tsumagoiensis gen. nov., sp. nov., Dictyobacter kobayashii sp. nov., D. alpinus sp. nov., and D. joshuensis sp. nov. and description of Dictyobacteraceae fam. nov. within the order Ktedonobacterales isolated from Tengu-no-mugimeshi.</title>
        <authorList>
            <person name="Wang C.M."/>
            <person name="Zheng Y."/>
            <person name="Sakai Y."/>
            <person name="Toyoda A."/>
            <person name="Minakuchi Y."/>
            <person name="Abe K."/>
            <person name="Yokota A."/>
            <person name="Yabe S."/>
        </authorList>
    </citation>
    <scope>NUCLEOTIDE SEQUENCE [LARGE SCALE GENOMIC DNA]</scope>
    <source>
        <strain evidence="3">Uno11</strain>
    </source>
</reference>
<dbReference type="Pfam" id="PF12146">
    <property type="entry name" value="Hydrolase_4"/>
    <property type="match status" value="1"/>
</dbReference>
<keyword evidence="3" id="KW-1185">Reference proteome</keyword>
<dbReference type="InterPro" id="IPR022742">
    <property type="entry name" value="Hydrolase_4"/>
</dbReference>
<protein>
    <submittedName>
        <fullName evidence="2">Alpha/beta hydrolase</fullName>
    </submittedName>
</protein>
<dbReference type="SUPFAM" id="SSF53474">
    <property type="entry name" value="alpha/beta-Hydrolases"/>
    <property type="match status" value="1"/>
</dbReference>